<comment type="caution">
    <text evidence="9">The sequence shown here is derived from an EMBL/GenBank/DDBJ whole genome shotgun (WGS) entry which is preliminary data.</text>
</comment>
<feature type="transmembrane region" description="Helical" evidence="7">
    <location>
        <begin position="235"/>
        <end position="257"/>
    </location>
</feature>
<comment type="similarity">
    <text evidence="2">Belongs to the major facilitator superfamily. Monocarboxylate porter (TC 2.A.1.13) family.</text>
</comment>
<evidence type="ECO:0000256" key="3">
    <source>
        <dbReference type="ARBA" id="ARBA00022448"/>
    </source>
</evidence>
<dbReference type="GeneID" id="70247797"/>
<dbReference type="AlphaFoldDB" id="A0AAD4KDM5"/>
<feature type="transmembrane region" description="Helical" evidence="7">
    <location>
        <begin position="362"/>
        <end position="382"/>
    </location>
</feature>
<feature type="transmembrane region" description="Helical" evidence="7">
    <location>
        <begin position="34"/>
        <end position="59"/>
    </location>
</feature>
<feature type="transmembrane region" description="Helical" evidence="7">
    <location>
        <begin position="190"/>
        <end position="210"/>
    </location>
</feature>
<comment type="subcellular location">
    <subcellularLocation>
        <location evidence="1">Membrane</location>
        <topology evidence="1">Multi-pass membrane protein</topology>
    </subcellularLocation>
</comment>
<organism evidence="9 10">
    <name type="scientific">Talaromyces proteolyticus</name>
    <dbReference type="NCBI Taxonomy" id="1131652"/>
    <lineage>
        <taxon>Eukaryota</taxon>
        <taxon>Fungi</taxon>
        <taxon>Dikarya</taxon>
        <taxon>Ascomycota</taxon>
        <taxon>Pezizomycotina</taxon>
        <taxon>Eurotiomycetes</taxon>
        <taxon>Eurotiomycetidae</taxon>
        <taxon>Eurotiales</taxon>
        <taxon>Trichocomaceae</taxon>
        <taxon>Talaromyces</taxon>
        <taxon>Talaromyces sect. Bacilispori</taxon>
    </lineage>
</organism>
<keyword evidence="6 7" id="KW-0472">Membrane</keyword>
<evidence type="ECO:0000256" key="1">
    <source>
        <dbReference type="ARBA" id="ARBA00004141"/>
    </source>
</evidence>
<dbReference type="InterPro" id="IPR011701">
    <property type="entry name" value="MFS"/>
</dbReference>
<feature type="transmembrane region" description="Helical" evidence="7">
    <location>
        <begin position="71"/>
        <end position="90"/>
    </location>
</feature>
<dbReference type="InterPro" id="IPR050327">
    <property type="entry name" value="Proton-linked_MCT"/>
</dbReference>
<feature type="domain" description="Major facilitator superfamily (MFS) profile" evidence="8">
    <location>
        <begin position="234"/>
        <end position="422"/>
    </location>
</feature>
<evidence type="ECO:0000256" key="7">
    <source>
        <dbReference type="SAM" id="Phobius"/>
    </source>
</evidence>
<keyword evidence="4 7" id="KW-0812">Transmembrane</keyword>
<dbReference type="GO" id="GO:0022857">
    <property type="term" value="F:transmembrane transporter activity"/>
    <property type="evidence" value="ECO:0007669"/>
    <property type="project" value="InterPro"/>
</dbReference>
<sequence length="422" mass="45836">MEKSSEKDLSKTLQTKPPDDVDIFPDGGLKAWTVVIGGWCLLFVSSGWINCIGVFQTYYEQNQLKNYSPSTTAWILSLETFMMFANGAAVGKFYDNFGPFYVMLFGSILHVFGVMMMSLSSEYYQFILAQGICSPLGASCLFYAAINAASTWFKKRRALALGIVVSGSSVGGVILPIFLQRLFAKVGFAWSVRAAGFLMLGLCVIAQVTVKSRLPPKPKPLNLVEFFRPLKEGPFLMITCGGFFFFWGMFVPFNYVIAEAQKIGMNAEVSSYLLAMLNGTSLFGRIFSGWLGDEFGRLNVTIFMSFLAGILTLALWLPAKGSAPIIAYAILYGFSSGAYISLVPAVIAQISPIQEIGVRSGSFFALTSLATLTGNPIAGAITTRQNGAFSGLQIFTGVILIVGSTFFLLGRVLIVGFKPQVV</sequence>
<feature type="transmembrane region" description="Helical" evidence="7">
    <location>
        <begin position="394"/>
        <end position="417"/>
    </location>
</feature>
<dbReference type="RefSeq" id="XP_046065668.1">
    <property type="nucleotide sequence ID" value="XM_046217510.1"/>
</dbReference>
<dbReference type="Gene3D" id="1.20.1250.20">
    <property type="entry name" value="MFS general substrate transporter like domains"/>
    <property type="match status" value="2"/>
</dbReference>
<evidence type="ECO:0000256" key="4">
    <source>
        <dbReference type="ARBA" id="ARBA00022692"/>
    </source>
</evidence>
<feature type="transmembrane region" description="Helical" evidence="7">
    <location>
        <begin position="158"/>
        <end position="178"/>
    </location>
</feature>
<evidence type="ECO:0000313" key="10">
    <source>
        <dbReference type="Proteomes" id="UP001201262"/>
    </source>
</evidence>
<feature type="transmembrane region" description="Helical" evidence="7">
    <location>
        <begin position="269"/>
        <end position="288"/>
    </location>
</feature>
<reference evidence="9" key="1">
    <citation type="submission" date="2021-12" db="EMBL/GenBank/DDBJ databases">
        <title>Convergent genome expansion in fungi linked to evolution of root-endophyte symbiosis.</title>
        <authorList>
            <consortium name="DOE Joint Genome Institute"/>
            <person name="Ke Y.-H."/>
            <person name="Bonito G."/>
            <person name="Liao H.-L."/>
            <person name="Looney B."/>
            <person name="Rojas-Flechas A."/>
            <person name="Nash J."/>
            <person name="Hameed K."/>
            <person name="Schadt C."/>
            <person name="Martin F."/>
            <person name="Crous P.W."/>
            <person name="Miettinen O."/>
            <person name="Magnuson J.K."/>
            <person name="Labbe J."/>
            <person name="Jacobson D."/>
            <person name="Doktycz M.J."/>
            <person name="Veneault-Fourrey C."/>
            <person name="Kuo A."/>
            <person name="Mondo S."/>
            <person name="Calhoun S."/>
            <person name="Riley R."/>
            <person name="Ohm R."/>
            <person name="LaButti K."/>
            <person name="Andreopoulos B."/>
            <person name="Pangilinan J."/>
            <person name="Nolan M."/>
            <person name="Tritt A."/>
            <person name="Clum A."/>
            <person name="Lipzen A."/>
            <person name="Daum C."/>
            <person name="Barry K."/>
            <person name="Grigoriev I.V."/>
            <person name="Vilgalys R."/>
        </authorList>
    </citation>
    <scope>NUCLEOTIDE SEQUENCE</scope>
    <source>
        <strain evidence="9">PMI_201</strain>
    </source>
</reference>
<evidence type="ECO:0000256" key="2">
    <source>
        <dbReference type="ARBA" id="ARBA00006727"/>
    </source>
</evidence>
<name>A0AAD4KDM5_9EURO</name>
<dbReference type="EMBL" id="JAJTJA010000015">
    <property type="protein sequence ID" value="KAH8689314.1"/>
    <property type="molecule type" value="Genomic_DNA"/>
</dbReference>
<feature type="transmembrane region" description="Helical" evidence="7">
    <location>
        <begin position="97"/>
        <end position="117"/>
    </location>
</feature>
<evidence type="ECO:0000313" key="9">
    <source>
        <dbReference type="EMBL" id="KAH8689314.1"/>
    </source>
</evidence>
<keyword evidence="5 7" id="KW-1133">Transmembrane helix</keyword>
<feature type="transmembrane region" description="Helical" evidence="7">
    <location>
        <begin position="300"/>
        <end position="319"/>
    </location>
</feature>
<dbReference type="InterPro" id="IPR036259">
    <property type="entry name" value="MFS_trans_sf"/>
</dbReference>
<proteinExistence type="inferred from homology"/>
<feature type="transmembrane region" description="Helical" evidence="7">
    <location>
        <begin position="325"/>
        <end position="350"/>
    </location>
</feature>
<dbReference type="Proteomes" id="UP001201262">
    <property type="component" value="Unassembled WGS sequence"/>
</dbReference>
<dbReference type="PROSITE" id="PS50850">
    <property type="entry name" value="MFS"/>
    <property type="match status" value="1"/>
</dbReference>
<dbReference type="Pfam" id="PF07690">
    <property type="entry name" value="MFS_1"/>
    <property type="match status" value="1"/>
</dbReference>
<keyword evidence="10" id="KW-1185">Reference proteome</keyword>
<evidence type="ECO:0000256" key="5">
    <source>
        <dbReference type="ARBA" id="ARBA00022989"/>
    </source>
</evidence>
<dbReference type="PANTHER" id="PTHR11360:SF224">
    <property type="entry name" value="MAJOR FACILITATOR SUPERFAMILY (MFS) PROFILE DOMAIN-CONTAINING PROTEIN-RELATED"/>
    <property type="match status" value="1"/>
</dbReference>
<feature type="transmembrane region" description="Helical" evidence="7">
    <location>
        <begin position="123"/>
        <end position="146"/>
    </location>
</feature>
<dbReference type="GO" id="GO:0016020">
    <property type="term" value="C:membrane"/>
    <property type="evidence" value="ECO:0007669"/>
    <property type="project" value="UniProtKB-SubCell"/>
</dbReference>
<dbReference type="SUPFAM" id="SSF103473">
    <property type="entry name" value="MFS general substrate transporter"/>
    <property type="match status" value="1"/>
</dbReference>
<dbReference type="InterPro" id="IPR020846">
    <property type="entry name" value="MFS_dom"/>
</dbReference>
<gene>
    <name evidence="9" type="ORF">BGW36DRAFT_390680</name>
</gene>
<protein>
    <submittedName>
        <fullName evidence="9">MFS monocarboxylate transporter</fullName>
    </submittedName>
</protein>
<accession>A0AAD4KDM5</accession>
<dbReference type="PANTHER" id="PTHR11360">
    <property type="entry name" value="MONOCARBOXYLATE TRANSPORTER"/>
    <property type="match status" value="1"/>
</dbReference>
<evidence type="ECO:0000259" key="8">
    <source>
        <dbReference type="PROSITE" id="PS50850"/>
    </source>
</evidence>
<evidence type="ECO:0000256" key="6">
    <source>
        <dbReference type="ARBA" id="ARBA00023136"/>
    </source>
</evidence>
<keyword evidence="3" id="KW-0813">Transport</keyword>